<evidence type="ECO:0000259" key="9">
    <source>
        <dbReference type="SMART" id="SM00382"/>
    </source>
</evidence>
<dbReference type="CDD" id="cd00009">
    <property type="entry name" value="AAA"/>
    <property type="match status" value="3"/>
</dbReference>
<organism evidence="10 11">
    <name type="scientific">Cloeon dipterum</name>
    <dbReference type="NCBI Taxonomy" id="197152"/>
    <lineage>
        <taxon>Eukaryota</taxon>
        <taxon>Metazoa</taxon>
        <taxon>Ecdysozoa</taxon>
        <taxon>Arthropoda</taxon>
        <taxon>Hexapoda</taxon>
        <taxon>Insecta</taxon>
        <taxon>Pterygota</taxon>
        <taxon>Palaeoptera</taxon>
        <taxon>Ephemeroptera</taxon>
        <taxon>Pisciforma</taxon>
        <taxon>Baetidae</taxon>
        <taxon>Cloeon</taxon>
    </lineage>
</organism>
<protein>
    <recommendedName>
        <fullName evidence="4">Midasin</fullName>
    </recommendedName>
</protein>
<name>A0A8S1CAL5_9INSE</name>
<evidence type="ECO:0000256" key="4">
    <source>
        <dbReference type="ARBA" id="ARBA00017143"/>
    </source>
</evidence>
<dbReference type="EMBL" id="CADEPI010000031">
    <property type="protein sequence ID" value="CAB3367533.1"/>
    <property type="molecule type" value="Genomic_DNA"/>
</dbReference>
<evidence type="ECO:0000256" key="5">
    <source>
        <dbReference type="ARBA" id="ARBA00022741"/>
    </source>
</evidence>
<evidence type="ECO:0000256" key="3">
    <source>
        <dbReference type="ARBA" id="ARBA00007188"/>
    </source>
</evidence>
<dbReference type="GO" id="GO:0000055">
    <property type="term" value="P:ribosomal large subunit export from nucleus"/>
    <property type="evidence" value="ECO:0007669"/>
    <property type="project" value="TreeGrafter"/>
</dbReference>
<feature type="domain" description="AAA+ ATPase" evidence="9">
    <location>
        <begin position="1021"/>
        <end position="1166"/>
    </location>
</feature>
<dbReference type="InterPro" id="IPR027417">
    <property type="entry name" value="P-loop_NTPase"/>
</dbReference>
<dbReference type="GO" id="GO:0000027">
    <property type="term" value="P:ribosomal large subunit assembly"/>
    <property type="evidence" value="ECO:0007669"/>
    <property type="project" value="TreeGrafter"/>
</dbReference>
<feature type="domain" description="AAA+ ATPase" evidence="9">
    <location>
        <begin position="282"/>
        <end position="430"/>
    </location>
</feature>
<accession>A0A8S1CAL5</accession>
<comment type="subcellular location">
    <subcellularLocation>
        <location evidence="1">Nucleus</location>
        <location evidence="1">Nucleolus</location>
    </subcellularLocation>
    <subcellularLocation>
        <location evidence="2">Nucleus</location>
        <location evidence="2">Nucleoplasm</location>
    </subcellularLocation>
</comment>
<dbReference type="FunFam" id="3.40.50.300:FF:000764">
    <property type="entry name" value="Midasin"/>
    <property type="match status" value="1"/>
</dbReference>
<dbReference type="InterPro" id="IPR041190">
    <property type="entry name" value="Midasin_AAA_lid_5"/>
</dbReference>
<evidence type="ECO:0000256" key="6">
    <source>
        <dbReference type="ARBA" id="ARBA00022840"/>
    </source>
</evidence>
<evidence type="ECO:0000256" key="7">
    <source>
        <dbReference type="ARBA" id="ARBA00023186"/>
    </source>
</evidence>
<dbReference type="SUPFAM" id="SSF52540">
    <property type="entry name" value="P-loop containing nucleoside triphosphate hydrolases"/>
    <property type="match status" value="5"/>
</dbReference>
<feature type="domain" description="AAA+ ATPase" evidence="9">
    <location>
        <begin position="1675"/>
        <end position="1827"/>
    </location>
</feature>
<evidence type="ECO:0000256" key="8">
    <source>
        <dbReference type="ARBA" id="ARBA00023242"/>
    </source>
</evidence>
<keyword evidence="7" id="KW-0143">Chaperone</keyword>
<dbReference type="GO" id="GO:0030687">
    <property type="term" value="C:preribosome, large subunit precursor"/>
    <property type="evidence" value="ECO:0007669"/>
    <property type="project" value="TreeGrafter"/>
</dbReference>
<dbReference type="Pfam" id="PF17865">
    <property type="entry name" value="AAA_lid_5"/>
    <property type="match status" value="1"/>
</dbReference>
<evidence type="ECO:0000256" key="1">
    <source>
        <dbReference type="ARBA" id="ARBA00004604"/>
    </source>
</evidence>
<dbReference type="GO" id="GO:0016887">
    <property type="term" value="F:ATP hydrolysis activity"/>
    <property type="evidence" value="ECO:0007669"/>
    <property type="project" value="InterPro"/>
</dbReference>
<feature type="domain" description="AAA+ ATPase" evidence="9">
    <location>
        <begin position="1329"/>
        <end position="1480"/>
    </location>
</feature>
<dbReference type="FunFam" id="3.40.50.300:FF:000582">
    <property type="entry name" value="Midasin"/>
    <property type="match status" value="1"/>
</dbReference>
<keyword evidence="6" id="KW-0067">ATP-binding</keyword>
<dbReference type="InterPro" id="IPR040848">
    <property type="entry name" value="AAA_lid_7"/>
</dbReference>
<dbReference type="SMART" id="SM00382">
    <property type="entry name" value="AAA"/>
    <property type="match status" value="5"/>
</dbReference>
<dbReference type="PANTHER" id="PTHR48103:SF2">
    <property type="entry name" value="MIDASIN"/>
    <property type="match status" value="1"/>
</dbReference>
<dbReference type="InterPro" id="IPR003593">
    <property type="entry name" value="AAA+_ATPase"/>
</dbReference>
<keyword evidence="5" id="KW-0547">Nucleotide-binding</keyword>
<reference evidence="10 11" key="1">
    <citation type="submission" date="2020-04" db="EMBL/GenBank/DDBJ databases">
        <authorList>
            <person name="Alioto T."/>
            <person name="Alioto T."/>
            <person name="Gomez Garrido J."/>
        </authorList>
    </citation>
    <scope>NUCLEOTIDE SEQUENCE [LARGE SCALE GENOMIC DNA]</scope>
</reference>
<sequence length="1994" mass="221609">MSEDPSEFFLALTAQLRNDSLWKNASPRFTLLLTENVWDKNLCKKLCSELAEGIIAQPERSATIAKEFPQLVLPILSWASTNPRWPEKRVFILANMAGVSPDAKRFAQEKLYLTKGPFEESTSCEPPQSKKRCKNQLPSLEAVLDLLKSDQPYFACLWSWSHLIAKLGSSDPQHQWLSYLCIQMALGIPEKEKTLMCNNDDMTAWVLKYSETKPSLSFSTRCFPGQETAMSWIGECCPGVVNVAGVMLQTKSKKPKFLSEKSLVMVPSTKANLRSLAVAVTAGQSVLLQGPVGCGKTALIEQLAMMTGRCGPPELLIVQLGEETDSKMLLGGYRCSETLGEFVWRPGILTQAVEKGSWLILEDIDCASSDVLSVLASLLETGKLAVPGYRDCIQAATTFQLFATRRTTQGLSQMSTTNMLDKIWMQVNVEPLARHELEMVIKEKHPQLETVVSRLLDVFLVFSRGSHSTALESQPTMPVSGMDIAPDIKPPNLAGRLISTRDLLKWCARVSIDFKEGSNECALRILQDAIDIFSCAAPSEEERHRLAIAAADRLGIAHTNAPFLCKEYKPHIKLTSSNFIAGRGKVACAKKLSIQMEQKSVYSLTQAASCLLERVACCIEHGEPVLLVGETGTGKTTTIQLLALKAGQKLKVINMNQQSDSADLLGGYKPVDLKLTVKPIRLEFETLFSNTFDRRKNSKFLNHVASCFSDRRWDALLFLMRCTLKKALKKPESDINSWKELDSKLDRLETQLKSGQSSLAFQFVEGTLVKAVSEGGWVLLDEINLATAETLQCLSGLLEGNHGSLHVLERGDTKPIKRHPAFRLFACMNPATDVGKKDLPSGLRNRFTEFYVAELTEKNDLIQLTDSYLSGQGLYPKDLDNIVNLYLKLKSEANKTLASGTGHKPHYSLRTLCRALSTASKNPCGQIRRSLMESFSLSFLTQLDKGSQETVLKLIVQFILDKDAASVMKKPIAKPENGDSINVEGFWVQTGTLEPKVPDNYILTPSVRNHLRDLARAVALDQAPVLLQGETSVGKTSLITYLANITGHTCLRINNHEHTDLQEYLGQYSADTDGALTFKEGALVEAMRNGYWVILDELNLAPSDVLEALNRVLDDNRELFIPETQTLVKAHPRFMLFATQNPPGLYGGRKLLSRAFRNRFVELHFSEFPPSELETILQERCQLPPSYAKKMVAVMNTLQLRRRESAAFAGKQGFMTLRDLFRWGERYRLADSKTGNYEWEQHLADEGYLVLAGRVRRHEEAQVIEEALQKHFKCKVDPDRLFSWSSRTSNTTRAILKNVLESVVSDFDHIVWTFNMRRLAVLVGKAVQFKEPVLLVGETGCGKTSVCQLLAALEKKQLLYVNCHMHTEAADFLGSLRPVRNHEESDGKLFEWVDGPLVKSMLGADWFLADEISLADDSVLERLNSLLEPEQTLLLAEKGGDIITATEGFQFVATMNPGGDFGKKELSPALRNRLTEIWCEGCETRADRIAVAEKSLNSGLFFGNQEDCTSGVGRCAADFIDWLQKTSMGSRLPFSVRDLLTWIHFINTVTENNKQNQLTSIDIGSAYVHGACLTFLDSLGSGLTANANPSDIRQARIEAINFLEAQVKTITGTAPAFSPIRKKVGRILSDERKVGLEPFFIERGPVENRSFPSEFMFDAPTTSSSVTRLLRALQLSKPILLEGSPGVGKTNLVQALSKASGHSLTRINLSDQTDASDLFGADLPVEGGLGGQFAWRDGPFLQALKAGDWIVLDELNLASQSVLEALNACLDHRGEVYIPEIGRSFKVNSKTTKIFGCQNPQRQGGARRGLPKSFLNRFTEVYIESLTAVDMHFIARSLFPELPSDLLEGMVSFTHRVAQETTELRQWGFSGGPWDMNLRDLSRWALATKEKGSCDVGAGGAANLIYFSRMRTIKDIEKMSVAYEEEVGQKWPLPKGQPTLSITEEKVIIGDRLTTFCTHWHAAYITSGFPFWLEVQAVGKAAQFLFLPRSQASN</sequence>
<dbReference type="PANTHER" id="PTHR48103">
    <property type="entry name" value="MIDASIN-RELATED"/>
    <property type="match status" value="1"/>
</dbReference>
<dbReference type="FunFam" id="3.40.50.300:FF:004102">
    <property type="entry name" value="Uncharacterized protein"/>
    <property type="match status" value="1"/>
</dbReference>
<dbReference type="InterPro" id="IPR011704">
    <property type="entry name" value="ATPase_dyneun-rel_AAA"/>
</dbReference>
<gene>
    <name evidence="10" type="ORF">CLODIP_2_CD01148</name>
</gene>
<proteinExistence type="inferred from homology"/>
<dbReference type="OrthoDB" id="422220at2759"/>
<dbReference type="GO" id="GO:0005654">
    <property type="term" value="C:nucleoplasm"/>
    <property type="evidence" value="ECO:0007669"/>
    <property type="project" value="UniProtKB-SubCell"/>
</dbReference>
<dbReference type="Gene3D" id="3.40.50.300">
    <property type="entry name" value="P-loop containing nucleotide triphosphate hydrolases"/>
    <property type="match status" value="5"/>
</dbReference>
<evidence type="ECO:0000313" key="10">
    <source>
        <dbReference type="EMBL" id="CAB3367533.1"/>
    </source>
</evidence>
<keyword evidence="11" id="KW-1185">Reference proteome</keyword>
<keyword evidence="8" id="KW-0539">Nucleus</keyword>
<dbReference type="GO" id="GO:0005524">
    <property type="term" value="F:ATP binding"/>
    <property type="evidence" value="ECO:0007669"/>
    <property type="project" value="UniProtKB-KW"/>
</dbReference>
<dbReference type="Proteomes" id="UP000494165">
    <property type="component" value="Unassembled WGS sequence"/>
</dbReference>
<evidence type="ECO:0000256" key="2">
    <source>
        <dbReference type="ARBA" id="ARBA00004642"/>
    </source>
</evidence>
<dbReference type="GO" id="GO:0005730">
    <property type="term" value="C:nucleolus"/>
    <property type="evidence" value="ECO:0007669"/>
    <property type="project" value="UniProtKB-SubCell"/>
</dbReference>
<evidence type="ECO:0000313" key="11">
    <source>
        <dbReference type="Proteomes" id="UP000494165"/>
    </source>
</evidence>
<dbReference type="Pfam" id="PF17867">
    <property type="entry name" value="AAA_lid_7"/>
    <property type="match status" value="3"/>
</dbReference>
<dbReference type="Pfam" id="PF07728">
    <property type="entry name" value="AAA_5"/>
    <property type="match status" value="6"/>
</dbReference>
<feature type="domain" description="AAA+ ATPase" evidence="9">
    <location>
        <begin position="621"/>
        <end position="857"/>
    </location>
</feature>
<comment type="similarity">
    <text evidence="3">Belongs to the midasin family.</text>
</comment>
<dbReference type="FunFam" id="3.40.50.300:FF:000142">
    <property type="entry name" value="Midasin"/>
    <property type="match status" value="1"/>
</dbReference>
<comment type="caution">
    <text evidence="10">The sequence shown here is derived from an EMBL/GenBank/DDBJ whole genome shotgun (WGS) entry which is preliminary data.</text>
</comment>